<dbReference type="Proteomes" id="UP001162992">
    <property type="component" value="Chromosome 2"/>
</dbReference>
<gene>
    <name evidence="1" type="ORF">O6H91_02G006200</name>
</gene>
<keyword evidence="2" id="KW-1185">Reference proteome</keyword>
<proteinExistence type="predicted"/>
<name>A0ACC2ECU8_DIPCM</name>
<sequence length="277" mass="32021">MIRLTHLFSVLMWAITMTAFPLIFFSLIFCEQTLGSLLLEKGHLQMVTSDSTQETEKFRFVVDHPVLFKMPELHADDEKRILDGLYFLKDEFEGVYTLSTGRLIKEVDNCTHAIFVRFPSDKVLVDYYNSPPLLHIASEMGPFNHGEYTVDYSAYVDNNEKSIYRIGKEFYYGVEHLVFLKVKDGVSHEVVEDLIESIYQLAIQMDSMVVQITGGANNYIRNKVFSHAFVAHILSVELLEHFYKHPAYVKLWEEKIDPITSWALSVDYVPYHPSISS</sequence>
<protein>
    <submittedName>
        <fullName evidence="1">Uncharacterized protein</fullName>
    </submittedName>
</protein>
<dbReference type="EMBL" id="CM055093">
    <property type="protein sequence ID" value="KAJ7564182.1"/>
    <property type="molecule type" value="Genomic_DNA"/>
</dbReference>
<accession>A0ACC2ECU8</accession>
<organism evidence="1 2">
    <name type="scientific">Diphasiastrum complanatum</name>
    <name type="common">Issler's clubmoss</name>
    <name type="synonym">Lycopodium complanatum</name>
    <dbReference type="NCBI Taxonomy" id="34168"/>
    <lineage>
        <taxon>Eukaryota</taxon>
        <taxon>Viridiplantae</taxon>
        <taxon>Streptophyta</taxon>
        <taxon>Embryophyta</taxon>
        <taxon>Tracheophyta</taxon>
        <taxon>Lycopodiopsida</taxon>
        <taxon>Lycopodiales</taxon>
        <taxon>Lycopodiaceae</taxon>
        <taxon>Lycopodioideae</taxon>
        <taxon>Diphasiastrum</taxon>
    </lineage>
</organism>
<comment type="caution">
    <text evidence="1">The sequence shown here is derived from an EMBL/GenBank/DDBJ whole genome shotgun (WGS) entry which is preliminary data.</text>
</comment>
<evidence type="ECO:0000313" key="2">
    <source>
        <dbReference type="Proteomes" id="UP001162992"/>
    </source>
</evidence>
<evidence type="ECO:0000313" key="1">
    <source>
        <dbReference type="EMBL" id="KAJ7564182.1"/>
    </source>
</evidence>
<reference evidence="2" key="1">
    <citation type="journal article" date="2024" name="Proc. Natl. Acad. Sci. U.S.A.">
        <title>Extraordinary preservation of gene collinearity over three hundred million years revealed in homosporous lycophytes.</title>
        <authorList>
            <person name="Li C."/>
            <person name="Wickell D."/>
            <person name="Kuo L.Y."/>
            <person name="Chen X."/>
            <person name="Nie B."/>
            <person name="Liao X."/>
            <person name="Peng D."/>
            <person name="Ji J."/>
            <person name="Jenkins J."/>
            <person name="Williams M."/>
            <person name="Shu S."/>
            <person name="Plott C."/>
            <person name="Barry K."/>
            <person name="Rajasekar S."/>
            <person name="Grimwood J."/>
            <person name="Han X."/>
            <person name="Sun S."/>
            <person name="Hou Z."/>
            <person name="He W."/>
            <person name="Dai G."/>
            <person name="Sun C."/>
            <person name="Schmutz J."/>
            <person name="Leebens-Mack J.H."/>
            <person name="Li F.W."/>
            <person name="Wang L."/>
        </authorList>
    </citation>
    <scope>NUCLEOTIDE SEQUENCE [LARGE SCALE GENOMIC DNA]</scope>
    <source>
        <strain evidence="2">cv. PW_Plant_1</strain>
    </source>
</reference>